<gene>
    <name evidence="2" type="ORF">C491_14572</name>
</gene>
<dbReference type="Proteomes" id="UP000011688">
    <property type="component" value="Unassembled WGS sequence"/>
</dbReference>
<dbReference type="EMBL" id="AOIB01000028">
    <property type="protein sequence ID" value="ELY56180.1"/>
    <property type="molecule type" value="Genomic_DNA"/>
</dbReference>
<dbReference type="PANTHER" id="PTHR33303:SF2">
    <property type="entry name" value="COA-BINDING DOMAIN-CONTAINING PROTEIN"/>
    <property type="match status" value="1"/>
</dbReference>
<dbReference type="Gene3D" id="3.40.50.720">
    <property type="entry name" value="NAD(P)-binding Rossmann-like Domain"/>
    <property type="match status" value="1"/>
</dbReference>
<comment type="caution">
    <text evidence="2">The sequence shown here is derived from an EMBL/GenBank/DDBJ whole genome shotgun (WGS) entry which is preliminary data.</text>
</comment>
<dbReference type="STRING" id="1227497.C491_14572"/>
<sequence length="136" mass="15343">MPVEDDDELREILELERVAVVGASTDYEKAAHIVPAFLQRKGYEIVPVNPYADEVFGRPAYASLSDVETSIDIVQIFRPSDEVDDIVDAVLERDDVQTVWMQLGISNETATRRAERAGIKVVQDRCMKAEYGMLMH</sequence>
<dbReference type="eggNOG" id="arCOG04227">
    <property type="taxonomic scope" value="Archaea"/>
</dbReference>
<dbReference type="InterPro" id="IPR036291">
    <property type="entry name" value="NAD(P)-bd_dom_sf"/>
</dbReference>
<evidence type="ECO:0000313" key="3">
    <source>
        <dbReference type="Proteomes" id="UP000011688"/>
    </source>
</evidence>
<name>L9X378_9EURY</name>
<dbReference type="RefSeq" id="WP_005557476.1">
    <property type="nucleotide sequence ID" value="NZ_AOIB01000028.1"/>
</dbReference>
<organism evidence="2 3">
    <name type="scientific">Natronococcus amylolyticus DSM 10524</name>
    <dbReference type="NCBI Taxonomy" id="1227497"/>
    <lineage>
        <taxon>Archaea</taxon>
        <taxon>Methanobacteriati</taxon>
        <taxon>Methanobacteriota</taxon>
        <taxon>Stenosarchaea group</taxon>
        <taxon>Halobacteria</taxon>
        <taxon>Halobacteriales</taxon>
        <taxon>Natrialbaceae</taxon>
        <taxon>Natronococcus</taxon>
    </lineage>
</organism>
<dbReference type="Pfam" id="PF13380">
    <property type="entry name" value="CoA_binding_2"/>
    <property type="match status" value="1"/>
</dbReference>
<dbReference type="PANTHER" id="PTHR33303">
    <property type="entry name" value="CYTOPLASMIC PROTEIN-RELATED"/>
    <property type="match status" value="1"/>
</dbReference>
<dbReference type="AlphaFoldDB" id="L9X378"/>
<dbReference type="InterPro" id="IPR003781">
    <property type="entry name" value="CoA-bd"/>
</dbReference>
<dbReference type="SMART" id="SM00881">
    <property type="entry name" value="CoA_binding"/>
    <property type="match status" value="1"/>
</dbReference>
<feature type="domain" description="CoA-binding" evidence="1">
    <location>
        <begin position="12"/>
        <end position="105"/>
    </location>
</feature>
<keyword evidence="3" id="KW-1185">Reference proteome</keyword>
<dbReference type="SUPFAM" id="SSF51735">
    <property type="entry name" value="NAD(P)-binding Rossmann-fold domains"/>
    <property type="match status" value="1"/>
</dbReference>
<proteinExistence type="predicted"/>
<dbReference type="PATRIC" id="fig|1227497.3.peg.2977"/>
<protein>
    <submittedName>
        <fullName evidence="2">CoA-binding protein</fullName>
    </submittedName>
</protein>
<evidence type="ECO:0000313" key="2">
    <source>
        <dbReference type="EMBL" id="ELY56180.1"/>
    </source>
</evidence>
<accession>L9X378</accession>
<dbReference type="OrthoDB" id="42776at2157"/>
<evidence type="ECO:0000259" key="1">
    <source>
        <dbReference type="SMART" id="SM00881"/>
    </source>
</evidence>
<reference evidence="2 3" key="1">
    <citation type="journal article" date="2014" name="PLoS Genet.">
        <title>Phylogenetically driven sequencing of extremely halophilic archaea reveals strategies for static and dynamic osmo-response.</title>
        <authorList>
            <person name="Becker E.A."/>
            <person name="Seitzer P.M."/>
            <person name="Tritt A."/>
            <person name="Larsen D."/>
            <person name="Krusor M."/>
            <person name="Yao A.I."/>
            <person name="Wu D."/>
            <person name="Madern D."/>
            <person name="Eisen J.A."/>
            <person name="Darling A.E."/>
            <person name="Facciotti M.T."/>
        </authorList>
    </citation>
    <scope>NUCLEOTIDE SEQUENCE [LARGE SCALE GENOMIC DNA]</scope>
    <source>
        <strain evidence="2 3">DSM 10524</strain>
    </source>
</reference>